<dbReference type="AlphaFoldDB" id="A0A7Y9DWM7"/>
<accession>A0A7Y9DWM7</accession>
<organism evidence="1 2">
    <name type="scientific">Actinomycetospora corticicola</name>
    <dbReference type="NCBI Taxonomy" id="663602"/>
    <lineage>
        <taxon>Bacteria</taxon>
        <taxon>Bacillati</taxon>
        <taxon>Actinomycetota</taxon>
        <taxon>Actinomycetes</taxon>
        <taxon>Pseudonocardiales</taxon>
        <taxon>Pseudonocardiaceae</taxon>
        <taxon>Actinomycetospora</taxon>
    </lineage>
</organism>
<evidence type="ECO:0000313" key="1">
    <source>
        <dbReference type="EMBL" id="NYD36791.1"/>
    </source>
</evidence>
<comment type="caution">
    <text evidence="1">The sequence shown here is derived from an EMBL/GenBank/DDBJ whole genome shotgun (WGS) entry which is preliminary data.</text>
</comment>
<name>A0A7Y9DWM7_9PSEU</name>
<dbReference type="EMBL" id="JACCBN010000001">
    <property type="protein sequence ID" value="NYD36791.1"/>
    <property type="molecule type" value="Genomic_DNA"/>
</dbReference>
<proteinExistence type="predicted"/>
<gene>
    <name evidence="1" type="ORF">BJ983_002893</name>
</gene>
<keyword evidence="2" id="KW-1185">Reference proteome</keyword>
<dbReference type="RefSeq" id="WP_179794417.1">
    <property type="nucleotide sequence ID" value="NZ_BAABHP010000021.1"/>
</dbReference>
<evidence type="ECO:0000313" key="2">
    <source>
        <dbReference type="Proteomes" id="UP000535890"/>
    </source>
</evidence>
<sequence>MSRRRPPRWVEWAPRARERRTRGRDMDWHADRELANTVVCPPKPKGCNAPIGTTCRNFGTGQELENWPAHEARLKRAEAVFQAAAEAEQAEAPVPSEETA</sequence>
<reference evidence="1 2" key="1">
    <citation type="submission" date="2020-07" db="EMBL/GenBank/DDBJ databases">
        <title>Sequencing the genomes of 1000 actinobacteria strains.</title>
        <authorList>
            <person name="Klenk H.-P."/>
        </authorList>
    </citation>
    <scope>NUCLEOTIDE SEQUENCE [LARGE SCALE GENOMIC DNA]</scope>
    <source>
        <strain evidence="1 2">DSM 45772</strain>
    </source>
</reference>
<protein>
    <submittedName>
        <fullName evidence="1">Uncharacterized protein</fullName>
    </submittedName>
</protein>
<dbReference type="Proteomes" id="UP000535890">
    <property type="component" value="Unassembled WGS sequence"/>
</dbReference>